<evidence type="ECO:0000256" key="7">
    <source>
        <dbReference type="ARBA" id="ARBA00023125"/>
    </source>
</evidence>
<keyword evidence="4" id="KW-0963">Cytoplasm</keyword>
<keyword evidence="8" id="KW-0010">Activator</keyword>
<evidence type="ECO:0000256" key="8">
    <source>
        <dbReference type="ARBA" id="ARBA00023159"/>
    </source>
</evidence>
<dbReference type="AlphaFoldDB" id="A0A0R2KJ73"/>
<dbReference type="STRING" id="89059.LAC1533_2310"/>
<feature type="domain" description="HTH dtxR-type" evidence="12">
    <location>
        <begin position="4"/>
        <end position="58"/>
    </location>
</feature>
<dbReference type="InterPro" id="IPR022689">
    <property type="entry name" value="Iron_dep_repressor"/>
</dbReference>
<organism evidence="14 16">
    <name type="scientific">Ligilactobacillus acidipiscis</name>
    <dbReference type="NCBI Taxonomy" id="89059"/>
    <lineage>
        <taxon>Bacteria</taxon>
        <taxon>Bacillati</taxon>
        <taxon>Bacillota</taxon>
        <taxon>Bacilli</taxon>
        <taxon>Lactobacillales</taxon>
        <taxon>Lactobacillaceae</taxon>
        <taxon>Ligilactobacillus</taxon>
    </lineage>
</organism>
<dbReference type="EMBL" id="LT630287">
    <property type="protein sequence ID" value="SFV41736.1"/>
    <property type="molecule type" value="Genomic_DNA"/>
</dbReference>
<keyword evidence="6" id="KW-0805">Transcription regulation</keyword>
<evidence type="ECO:0000259" key="12">
    <source>
        <dbReference type="Pfam" id="PF01325"/>
    </source>
</evidence>
<feature type="domain" description="Iron dependent repressor metal binding and dimerisation" evidence="13">
    <location>
        <begin position="63"/>
        <end position="127"/>
    </location>
</feature>
<evidence type="ECO:0000313" key="16">
    <source>
        <dbReference type="Proteomes" id="UP000051491"/>
    </source>
</evidence>
<reference evidence="14 16" key="1">
    <citation type="journal article" date="2015" name="Genome Announc.">
        <title>Expanding the biotechnology potential of lactobacilli through comparative genomics of 213 strains and associated genera.</title>
        <authorList>
            <person name="Sun Z."/>
            <person name="Harris H.M."/>
            <person name="McCann A."/>
            <person name="Guo C."/>
            <person name="Argimon S."/>
            <person name="Zhang W."/>
            <person name="Yang X."/>
            <person name="Jeffery I.B."/>
            <person name="Cooney J.C."/>
            <person name="Kagawa T.F."/>
            <person name="Liu W."/>
            <person name="Song Y."/>
            <person name="Salvetti E."/>
            <person name="Wrobel A."/>
            <person name="Rasinkangas P."/>
            <person name="Parkhill J."/>
            <person name="Rea M.C."/>
            <person name="O'Sullivan O."/>
            <person name="Ritari J."/>
            <person name="Douillard F.P."/>
            <person name="Paul Ross R."/>
            <person name="Yang R."/>
            <person name="Briner A.E."/>
            <person name="Felis G.E."/>
            <person name="de Vos W.M."/>
            <person name="Barrangou R."/>
            <person name="Klaenhammer T.R."/>
            <person name="Caufield P.W."/>
            <person name="Cui Y."/>
            <person name="Zhang H."/>
            <person name="O'Toole P.W."/>
        </authorList>
    </citation>
    <scope>NUCLEOTIDE SEQUENCE [LARGE SCALE GENOMIC DNA]</scope>
    <source>
        <strain evidence="14 16">DSM 15353</strain>
    </source>
</reference>
<dbReference type="GO" id="GO:0046983">
    <property type="term" value="F:protein dimerization activity"/>
    <property type="evidence" value="ECO:0007669"/>
    <property type="project" value="InterPro"/>
</dbReference>
<dbReference type="SUPFAM" id="SSF46785">
    <property type="entry name" value="Winged helix' DNA-binding domain"/>
    <property type="match status" value="1"/>
</dbReference>
<dbReference type="InterPro" id="IPR022687">
    <property type="entry name" value="HTH_DTXR"/>
</dbReference>
<proteinExistence type="inferred from homology"/>
<dbReference type="Proteomes" id="UP000190935">
    <property type="component" value="Chromosome I"/>
</dbReference>
<accession>A0A0R2KJ73</accession>
<dbReference type="GO" id="GO:0005737">
    <property type="term" value="C:cytoplasm"/>
    <property type="evidence" value="ECO:0007669"/>
    <property type="project" value="UniProtKB-SubCell"/>
</dbReference>
<evidence type="ECO:0000256" key="6">
    <source>
        <dbReference type="ARBA" id="ARBA00023015"/>
    </source>
</evidence>
<dbReference type="GO" id="GO:0003677">
    <property type="term" value="F:DNA binding"/>
    <property type="evidence" value="ECO:0007669"/>
    <property type="project" value="UniProtKB-KW"/>
</dbReference>
<dbReference type="Pfam" id="PF01325">
    <property type="entry name" value="Fe_dep_repress"/>
    <property type="match status" value="1"/>
</dbReference>
<evidence type="ECO:0000256" key="4">
    <source>
        <dbReference type="ARBA" id="ARBA00022490"/>
    </source>
</evidence>
<evidence type="ECO:0000256" key="9">
    <source>
        <dbReference type="ARBA" id="ARBA00023163"/>
    </source>
</evidence>
<comment type="subunit">
    <text evidence="3">Homodimer.</text>
</comment>
<keyword evidence="7" id="KW-0238">DNA-binding</keyword>
<dbReference type="InterPro" id="IPR038157">
    <property type="entry name" value="FeoA_core_dom"/>
</dbReference>
<dbReference type="KEGG" id="laca:LAC1533_2310"/>
<evidence type="ECO:0000256" key="2">
    <source>
        <dbReference type="ARBA" id="ARBA00007871"/>
    </source>
</evidence>
<dbReference type="RefSeq" id="WP_010495898.1">
    <property type="nucleotide sequence ID" value="NZ_JQBK01000004.1"/>
</dbReference>
<evidence type="ECO:0000313" key="17">
    <source>
        <dbReference type="Proteomes" id="UP000190935"/>
    </source>
</evidence>
<keyword evidence="10" id="KW-0464">Manganese</keyword>
<evidence type="ECO:0000256" key="11">
    <source>
        <dbReference type="ARBA" id="ARBA00032593"/>
    </source>
</evidence>
<dbReference type="InterPro" id="IPR036390">
    <property type="entry name" value="WH_DNA-bd_sf"/>
</dbReference>
<evidence type="ECO:0000256" key="1">
    <source>
        <dbReference type="ARBA" id="ARBA00004496"/>
    </source>
</evidence>
<dbReference type="EMBL" id="JQBK01000004">
    <property type="protein sequence ID" value="KRN87372.1"/>
    <property type="molecule type" value="Genomic_DNA"/>
</dbReference>
<evidence type="ECO:0000313" key="15">
    <source>
        <dbReference type="EMBL" id="SFV41736.1"/>
    </source>
</evidence>
<evidence type="ECO:0000313" key="14">
    <source>
        <dbReference type="EMBL" id="KRN87372.1"/>
    </source>
</evidence>
<dbReference type="PANTHER" id="PTHR33238">
    <property type="entry name" value="IRON (METAL) DEPENDENT REPRESSOR, DTXR FAMILY"/>
    <property type="match status" value="1"/>
</dbReference>
<keyword evidence="5" id="KW-0678">Repressor</keyword>
<dbReference type="InterPro" id="IPR036388">
    <property type="entry name" value="WH-like_DNA-bd_sf"/>
</dbReference>
<dbReference type="GO" id="GO:0045892">
    <property type="term" value="P:negative regulation of DNA-templated transcription"/>
    <property type="evidence" value="ECO:0007669"/>
    <property type="project" value="TreeGrafter"/>
</dbReference>
<reference evidence="15" key="3">
    <citation type="submission" date="2016-11" db="EMBL/GenBank/DDBJ databases">
        <authorList>
            <person name="Jaros S."/>
            <person name="Januszkiewicz K."/>
            <person name="Wedrychowicz H."/>
        </authorList>
    </citation>
    <scope>NUCLEOTIDE SEQUENCE [LARGE SCALE GENOMIC DNA]</scope>
    <source>
        <strain evidence="15">ACA-DC 1533</strain>
    </source>
</reference>
<dbReference type="InterPro" id="IPR036421">
    <property type="entry name" value="Fe_dep_repressor_sf"/>
</dbReference>
<evidence type="ECO:0000256" key="10">
    <source>
        <dbReference type="ARBA" id="ARBA00023211"/>
    </source>
</evidence>
<dbReference type="InterPro" id="IPR050536">
    <property type="entry name" value="DtxR_MntR_Metal-Reg"/>
</dbReference>
<evidence type="ECO:0000259" key="13">
    <source>
        <dbReference type="Pfam" id="PF02742"/>
    </source>
</evidence>
<name>A0A0R2KJ73_9LACO</name>
<dbReference type="PANTHER" id="PTHR33238:SF11">
    <property type="entry name" value="TRANSCRIPTIONAL REGULATOR MNTR"/>
    <property type="match status" value="1"/>
</dbReference>
<keyword evidence="9" id="KW-0804">Transcription</keyword>
<dbReference type="GO" id="GO:0003700">
    <property type="term" value="F:DNA-binding transcription factor activity"/>
    <property type="evidence" value="ECO:0007669"/>
    <property type="project" value="InterPro"/>
</dbReference>
<dbReference type="InterPro" id="IPR001367">
    <property type="entry name" value="Fe_dep_repressor"/>
</dbReference>
<sequence>MHNVADNYLRAIFEGSYLTGKTSNKRLAGLLGVSPATTTEQVKKMCQKGIVISQRYGAISFSKEGERQAIQLIKKFRLCEAWLDNELNLPLEQIASQAWKLANFDSQLMYDQLNEQLNYPRKTPFGTDVQEPRLFNESIHSLNSLKPQQKCKLAEYLDNSKVIGYVQQIGLKIGYGYFAEKVDRDFDILFLSSKEGQQQMVSRKVGKYIYVRVLE</sequence>
<protein>
    <recommendedName>
        <fullName evidence="11">Manganese transport regulator</fullName>
    </recommendedName>
</protein>
<gene>
    <name evidence="14" type="ORF">IV43_GL001407</name>
    <name evidence="15" type="ORF">LAC1533_2310</name>
</gene>
<dbReference type="Pfam" id="PF02742">
    <property type="entry name" value="Fe_dep_repr_C"/>
    <property type="match status" value="1"/>
</dbReference>
<dbReference type="Gene3D" id="1.10.10.10">
    <property type="entry name" value="Winged helix-like DNA-binding domain superfamily/Winged helix DNA-binding domain"/>
    <property type="match status" value="1"/>
</dbReference>
<dbReference type="SMART" id="SM00529">
    <property type="entry name" value="HTH_DTXR"/>
    <property type="match status" value="1"/>
</dbReference>
<comment type="subcellular location">
    <subcellularLocation>
        <location evidence="1">Cytoplasm</location>
    </subcellularLocation>
</comment>
<evidence type="ECO:0000256" key="3">
    <source>
        <dbReference type="ARBA" id="ARBA00011738"/>
    </source>
</evidence>
<comment type="similarity">
    <text evidence="2">Belongs to the DtxR/MntR family.</text>
</comment>
<dbReference type="GeneID" id="95350394"/>
<dbReference type="SUPFAM" id="SSF47979">
    <property type="entry name" value="Iron-dependent repressor protein, dimerization domain"/>
    <property type="match status" value="1"/>
</dbReference>
<dbReference type="Gene3D" id="2.30.30.90">
    <property type="match status" value="1"/>
</dbReference>
<dbReference type="Proteomes" id="UP000051491">
    <property type="component" value="Unassembled WGS sequence"/>
</dbReference>
<dbReference type="GO" id="GO:0046914">
    <property type="term" value="F:transition metal ion binding"/>
    <property type="evidence" value="ECO:0007669"/>
    <property type="project" value="InterPro"/>
</dbReference>
<dbReference type="PATRIC" id="fig|89059.3.peg.1510"/>
<dbReference type="OrthoDB" id="2328764at2"/>
<reference evidence="17" key="2">
    <citation type="submission" date="2016-11" db="EMBL/GenBank/DDBJ databases">
        <authorList>
            <person name="Papadimitriou K."/>
        </authorList>
    </citation>
    <scope>NUCLEOTIDE SEQUENCE [LARGE SCALE GENOMIC DNA]</scope>
    <source>
        <strain evidence="17">ACA-DC 1533</strain>
    </source>
</reference>
<evidence type="ECO:0000256" key="5">
    <source>
        <dbReference type="ARBA" id="ARBA00022491"/>
    </source>
</evidence>